<dbReference type="PANTHER" id="PTHR23502:SF132">
    <property type="entry name" value="POLYAMINE TRANSPORTER 2-RELATED"/>
    <property type="match status" value="1"/>
</dbReference>
<dbReference type="PANTHER" id="PTHR23502">
    <property type="entry name" value="MAJOR FACILITATOR SUPERFAMILY"/>
    <property type="match status" value="1"/>
</dbReference>
<feature type="transmembrane region" description="Helical" evidence="8">
    <location>
        <begin position="51"/>
        <end position="72"/>
    </location>
</feature>
<comment type="similarity">
    <text evidence="2 8">Belongs to the major facilitator superfamily. Bcr/CmlA family.</text>
</comment>
<organism evidence="10 11">
    <name type="scientific">Pleomorphomonas diazotrophica</name>
    <dbReference type="NCBI Taxonomy" id="1166257"/>
    <lineage>
        <taxon>Bacteria</taxon>
        <taxon>Pseudomonadati</taxon>
        <taxon>Pseudomonadota</taxon>
        <taxon>Alphaproteobacteria</taxon>
        <taxon>Hyphomicrobiales</taxon>
        <taxon>Pleomorphomonadaceae</taxon>
        <taxon>Pleomorphomonas</taxon>
    </lineage>
</organism>
<name>A0A1I4RIM8_9HYPH</name>
<reference evidence="10 11" key="1">
    <citation type="submission" date="2017-12" db="EMBL/GenBank/DDBJ databases">
        <title>Anaerobic carbon monoxide metabolism by Pleomorphomonas carboxyditropha sp. nov., a new mesophilic hydrogenogenic carboxidotroph.</title>
        <authorList>
            <person name="Esquivel-Elizondo S."/>
            <person name="Krajmalnik-Brown R."/>
        </authorList>
    </citation>
    <scope>NUCLEOTIDE SEQUENCE [LARGE SCALE GENOMIC DNA]</scope>
    <source>
        <strain evidence="10 11">R5-392</strain>
    </source>
</reference>
<feature type="transmembrane region" description="Helical" evidence="8">
    <location>
        <begin position="250"/>
        <end position="269"/>
    </location>
</feature>
<evidence type="ECO:0000313" key="11">
    <source>
        <dbReference type="Proteomes" id="UP000233491"/>
    </source>
</evidence>
<evidence type="ECO:0000313" key="10">
    <source>
        <dbReference type="EMBL" id="PKR87544.1"/>
    </source>
</evidence>
<keyword evidence="3 8" id="KW-0813">Transport</keyword>
<feature type="transmembrane region" description="Helical" evidence="8">
    <location>
        <begin position="310"/>
        <end position="328"/>
    </location>
</feature>
<dbReference type="Proteomes" id="UP000233491">
    <property type="component" value="Unassembled WGS sequence"/>
</dbReference>
<keyword evidence="8" id="KW-0997">Cell inner membrane</keyword>
<comment type="caution">
    <text evidence="8">Lacks conserved residue(s) required for the propagation of feature annotation.</text>
</comment>
<dbReference type="InterPro" id="IPR020846">
    <property type="entry name" value="MFS_dom"/>
</dbReference>
<dbReference type="PROSITE" id="PS50850">
    <property type="entry name" value="MFS"/>
    <property type="match status" value="1"/>
</dbReference>
<feature type="domain" description="Major facilitator superfamily (MFS) profile" evidence="9">
    <location>
        <begin position="8"/>
        <end position="394"/>
    </location>
</feature>
<keyword evidence="7 8" id="KW-0472">Membrane</keyword>
<dbReference type="RefSeq" id="WP_101291053.1">
    <property type="nucleotide sequence ID" value="NZ_FOUQ01000002.1"/>
</dbReference>
<dbReference type="GO" id="GO:0005886">
    <property type="term" value="C:plasma membrane"/>
    <property type="evidence" value="ECO:0007669"/>
    <property type="project" value="UniProtKB-SubCell"/>
</dbReference>
<dbReference type="GO" id="GO:1990961">
    <property type="term" value="P:xenobiotic detoxification by transmembrane export across the plasma membrane"/>
    <property type="evidence" value="ECO:0007669"/>
    <property type="project" value="InterPro"/>
</dbReference>
<feature type="transmembrane region" description="Helical" evidence="8">
    <location>
        <begin position="370"/>
        <end position="389"/>
    </location>
</feature>
<keyword evidence="4" id="KW-1003">Cell membrane</keyword>
<dbReference type="NCBIfam" id="TIGR00710">
    <property type="entry name" value="efflux_Bcr_CflA"/>
    <property type="match status" value="1"/>
</dbReference>
<proteinExistence type="inferred from homology"/>
<sequence>MQHAPMTERHVAAIGSLLIALGPVSLALYTPAMPELVTDFATTYPAVKATLAAYFAGFALAQLICGPLSDAYGRRPAALAFLALYAIGSVGAMLAPSIHALTVARLVQGIGAAVGISVARAIVRDNFTGEQSARVMNTIGIFLAIGPAIAPTLGSLAMLAFDWRAIFLLMVGYGGALLVAVYRFLPETNRAPDPARASPTGLARAYVALGGDRRFLFPALMMGLVLGGFYALSSMLPFLLIDIAGLSPQAFGFGMLAQTGAYIVGGIVTKALLRHIPARRLVLPGLGLATAGALAMTASIALFPPSYPSVMAPVAVFAFALALLTPDLTTRAMAAFPEKAGAAAALLGFAQMGSGFVDSGAVALIGSPPLAFATVIPAVTLAALLLGLAERERD</sequence>
<keyword evidence="6 8" id="KW-1133">Transmembrane helix</keyword>
<dbReference type="InterPro" id="IPR011701">
    <property type="entry name" value="MFS"/>
</dbReference>
<protein>
    <recommendedName>
        <fullName evidence="8">Bcr/CflA family efflux transporter</fullName>
    </recommendedName>
</protein>
<dbReference type="InterPro" id="IPR004812">
    <property type="entry name" value="Efflux_drug-R_Bcr/CmlA"/>
</dbReference>
<accession>A0A1I4RIM8</accession>
<keyword evidence="5 8" id="KW-0812">Transmembrane</keyword>
<evidence type="ECO:0000256" key="8">
    <source>
        <dbReference type="RuleBase" id="RU365088"/>
    </source>
</evidence>
<evidence type="ECO:0000259" key="9">
    <source>
        <dbReference type="PROSITE" id="PS50850"/>
    </source>
</evidence>
<gene>
    <name evidence="10" type="ORF">CXZ10_19565</name>
</gene>
<dbReference type="EMBL" id="PJNW01000017">
    <property type="protein sequence ID" value="PKR87544.1"/>
    <property type="molecule type" value="Genomic_DNA"/>
</dbReference>
<feature type="transmembrane region" description="Helical" evidence="8">
    <location>
        <begin position="215"/>
        <end position="238"/>
    </location>
</feature>
<feature type="transmembrane region" description="Helical" evidence="8">
    <location>
        <begin position="106"/>
        <end position="123"/>
    </location>
</feature>
<evidence type="ECO:0000256" key="4">
    <source>
        <dbReference type="ARBA" id="ARBA00022475"/>
    </source>
</evidence>
<feature type="transmembrane region" description="Helical" evidence="8">
    <location>
        <begin position="281"/>
        <end position="304"/>
    </location>
</feature>
<comment type="caution">
    <text evidence="10">The sequence shown here is derived from an EMBL/GenBank/DDBJ whole genome shotgun (WGS) entry which is preliminary data.</text>
</comment>
<dbReference type="InterPro" id="IPR036259">
    <property type="entry name" value="MFS_trans_sf"/>
</dbReference>
<evidence type="ECO:0000256" key="3">
    <source>
        <dbReference type="ARBA" id="ARBA00022448"/>
    </source>
</evidence>
<feature type="transmembrane region" description="Helical" evidence="8">
    <location>
        <begin position="135"/>
        <end position="159"/>
    </location>
</feature>
<evidence type="ECO:0000256" key="7">
    <source>
        <dbReference type="ARBA" id="ARBA00023136"/>
    </source>
</evidence>
<evidence type="ECO:0000256" key="2">
    <source>
        <dbReference type="ARBA" id="ARBA00006236"/>
    </source>
</evidence>
<dbReference type="Pfam" id="PF07690">
    <property type="entry name" value="MFS_1"/>
    <property type="match status" value="1"/>
</dbReference>
<feature type="transmembrane region" description="Helical" evidence="8">
    <location>
        <begin position="340"/>
        <end position="364"/>
    </location>
</feature>
<evidence type="ECO:0000256" key="1">
    <source>
        <dbReference type="ARBA" id="ARBA00004651"/>
    </source>
</evidence>
<feature type="transmembrane region" description="Helical" evidence="8">
    <location>
        <begin position="79"/>
        <end position="100"/>
    </location>
</feature>
<comment type="subcellular location">
    <subcellularLocation>
        <location evidence="8">Cell inner membrane</location>
        <topology evidence="8">Multi-pass membrane protein</topology>
    </subcellularLocation>
    <subcellularLocation>
        <location evidence="1">Cell membrane</location>
        <topology evidence="1">Multi-pass membrane protein</topology>
    </subcellularLocation>
</comment>
<dbReference type="AlphaFoldDB" id="A0A1I4RIM8"/>
<dbReference type="OrthoDB" id="9800416at2"/>
<feature type="transmembrane region" description="Helical" evidence="8">
    <location>
        <begin position="165"/>
        <end position="185"/>
    </location>
</feature>
<dbReference type="SUPFAM" id="SSF103473">
    <property type="entry name" value="MFS general substrate transporter"/>
    <property type="match status" value="1"/>
</dbReference>
<dbReference type="GO" id="GO:0042910">
    <property type="term" value="F:xenobiotic transmembrane transporter activity"/>
    <property type="evidence" value="ECO:0007669"/>
    <property type="project" value="InterPro"/>
</dbReference>
<dbReference type="CDD" id="cd17320">
    <property type="entry name" value="MFS_MdfA_MDR_like"/>
    <property type="match status" value="1"/>
</dbReference>
<dbReference type="Gene3D" id="1.20.1720.10">
    <property type="entry name" value="Multidrug resistance protein D"/>
    <property type="match status" value="1"/>
</dbReference>
<evidence type="ECO:0000256" key="6">
    <source>
        <dbReference type="ARBA" id="ARBA00022989"/>
    </source>
</evidence>
<evidence type="ECO:0000256" key="5">
    <source>
        <dbReference type="ARBA" id="ARBA00022692"/>
    </source>
</evidence>
<keyword evidence="11" id="KW-1185">Reference proteome</keyword>